<dbReference type="RefSeq" id="WP_073058497.1">
    <property type="nucleotide sequence ID" value="NZ_FQUP01000009.1"/>
</dbReference>
<name>A0A1M5NMF7_9HYPH</name>
<reference evidence="1 2" key="1">
    <citation type="submission" date="2016-11" db="EMBL/GenBank/DDBJ databases">
        <authorList>
            <person name="Jaros S."/>
            <person name="Januszkiewicz K."/>
            <person name="Wedrychowicz H."/>
        </authorList>
    </citation>
    <scope>NUCLEOTIDE SEQUENCE [LARGE SCALE GENOMIC DNA]</scope>
    <source>
        <strain evidence="1 2">DSM 19436</strain>
    </source>
</reference>
<evidence type="ECO:0000313" key="2">
    <source>
        <dbReference type="Proteomes" id="UP000184485"/>
    </source>
</evidence>
<accession>A0A1M5NMF7</accession>
<organism evidence="1 2">
    <name type="scientific">Kaistia soli DSM 19436</name>
    <dbReference type="NCBI Taxonomy" id="1122133"/>
    <lineage>
        <taxon>Bacteria</taxon>
        <taxon>Pseudomonadati</taxon>
        <taxon>Pseudomonadota</taxon>
        <taxon>Alphaproteobacteria</taxon>
        <taxon>Hyphomicrobiales</taxon>
        <taxon>Kaistiaceae</taxon>
        <taxon>Kaistia</taxon>
    </lineage>
</organism>
<dbReference type="Proteomes" id="UP000184485">
    <property type="component" value="Unassembled WGS sequence"/>
</dbReference>
<dbReference type="EMBL" id="FQUP01000009">
    <property type="protein sequence ID" value="SHG90123.1"/>
    <property type="molecule type" value="Genomic_DNA"/>
</dbReference>
<keyword evidence="2" id="KW-1185">Reference proteome</keyword>
<protein>
    <submittedName>
        <fullName evidence="1">Uncharacterized protein</fullName>
    </submittedName>
</protein>
<sequence>MDLVSAYEAEYRLIETWLDQVFPRALADAGLPVAPSAPPPDVNDVARDERWFAVRAADAMAALLQVYLNTNRCNVVIVLAPDAPHAVFAERIATTTVGAKRLGWTFHTVDERRVVCFFDGLDLAASTGVNSGWIARDTARMLRWLLSTGTTF</sequence>
<dbReference type="OrthoDB" id="8419993at2"/>
<gene>
    <name evidence="1" type="ORF">SAMN02745157_5030</name>
</gene>
<dbReference type="AlphaFoldDB" id="A0A1M5NMF7"/>
<dbReference type="STRING" id="1122133.SAMN02745157_5030"/>
<evidence type="ECO:0000313" key="1">
    <source>
        <dbReference type="EMBL" id="SHG90123.1"/>
    </source>
</evidence>
<proteinExistence type="predicted"/>